<organism evidence="1 2">
    <name type="scientific">Puccinia striiformis</name>
    <dbReference type="NCBI Taxonomy" id="27350"/>
    <lineage>
        <taxon>Eukaryota</taxon>
        <taxon>Fungi</taxon>
        <taxon>Dikarya</taxon>
        <taxon>Basidiomycota</taxon>
        <taxon>Pucciniomycotina</taxon>
        <taxon>Pucciniomycetes</taxon>
        <taxon>Pucciniales</taxon>
        <taxon>Pucciniaceae</taxon>
        <taxon>Puccinia</taxon>
    </lineage>
</organism>
<proteinExistence type="predicted"/>
<sequence length="60" mass="6959">MVFSPFYRIDLTAVDSLGAIGINRSSHSCCSPPLFCFYLEFFRLVVCSRKKLELVYHQRP</sequence>
<reference evidence="1 2" key="1">
    <citation type="submission" date="2017-12" db="EMBL/GenBank/DDBJ databases">
        <title>Gene loss provides genomic basis for host adaptation in cereal stripe rust fungi.</title>
        <authorList>
            <person name="Xia C."/>
        </authorList>
    </citation>
    <scope>NUCLEOTIDE SEQUENCE [LARGE SCALE GENOMIC DNA]</scope>
    <source>
        <strain evidence="1 2">93TX-2</strain>
    </source>
</reference>
<evidence type="ECO:0000313" key="1">
    <source>
        <dbReference type="EMBL" id="POW19954.1"/>
    </source>
</evidence>
<dbReference type="Proteomes" id="UP000238274">
    <property type="component" value="Unassembled WGS sequence"/>
</dbReference>
<keyword evidence="2" id="KW-1185">Reference proteome</keyword>
<protein>
    <submittedName>
        <fullName evidence="1">Uncharacterized protein</fullName>
    </submittedName>
</protein>
<dbReference type="EMBL" id="PKSM01000040">
    <property type="protein sequence ID" value="POW19954.1"/>
    <property type="molecule type" value="Genomic_DNA"/>
</dbReference>
<accession>A0A2S4WDV8</accession>
<comment type="caution">
    <text evidence="1">The sequence shown here is derived from an EMBL/GenBank/DDBJ whole genome shotgun (WGS) entry which is preliminary data.</text>
</comment>
<reference evidence="2" key="2">
    <citation type="journal article" date="2018" name="BMC Genomics">
        <title>Genomic insights into host adaptation between the wheat stripe rust pathogen (Puccinia striiformis f. sp. tritici) and the barley stripe rust pathogen (Puccinia striiformis f. sp. hordei).</title>
        <authorList>
            <person name="Xia C."/>
            <person name="Wang M."/>
            <person name="Yin C."/>
            <person name="Cornejo O.E."/>
            <person name="Hulbert S.H."/>
            <person name="Chen X."/>
        </authorList>
    </citation>
    <scope>NUCLEOTIDE SEQUENCE [LARGE SCALE GENOMIC DNA]</scope>
    <source>
        <strain evidence="2">93TX-2</strain>
    </source>
</reference>
<evidence type="ECO:0000313" key="2">
    <source>
        <dbReference type="Proteomes" id="UP000238274"/>
    </source>
</evidence>
<gene>
    <name evidence="1" type="ORF">PSHT_04121</name>
</gene>
<reference evidence="2" key="3">
    <citation type="journal article" date="2018" name="Mol. Plant Microbe Interact.">
        <title>Genome sequence resources for the wheat stripe rust pathogen (Puccinia striiformis f. sp. tritici) and the barley stripe rust pathogen (Puccinia striiformis f. sp. hordei).</title>
        <authorList>
            <person name="Xia C."/>
            <person name="Wang M."/>
            <person name="Yin C."/>
            <person name="Cornejo O.E."/>
            <person name="Hulbert S.H."/>
            <person name="Chen X."/>
        </authorList>
    </citation>
    <scope>NUCLEOTIDE SEQUENCE [LARGE SCALE GENOMIC DNA]</scope>
    <source>
        <strain evidence="2">93TX-2</strain>
    </source>
</reference>
<dbReference type="VEuPathDB" id="FungiDB:PSHT_04121"/>
<name>A0A2S4WDV8_9BASI</name>
<dbReference type="AlphaFoldDB" id="A0A2S4WDV8"/>